<evidence type="ECO:0000256" key="5">
    <source>
        <dbReference type="HAMAP-Rule" id="MF_00926"/>
    </source>
</evidence>
<comment type="subunit">
    <text evidence="5">Interacts directly with the RNA polymerase.</text>
</comment>
<evidence type="ECO:0000256" key="6">
    <source>
        <dbReference type="PROSITE-ProRule" id="PRU00510"/>
    </source>
</evidence>
<keyword evidence="2 5" id="KW-0479">Metal-binding</keyword>
<sequence length="121" mass="14295">MDKEKLEFFKQLLLKQREELLQHARQTMDSLSAEGEEVPADLADRASLETERNFLLRIRDRERKLIAKIDEALKKIENGTYGICELCGREIEEERLKARPVASYCIECKRKLEAMEKLQRR</sequence>
<dbReference type="InterPro" id="IPR048489">
    <property type="entry name" value="DksA_N"/>
</dbReference>
<evidence type="ECO:0000259" key="7">
    <source>
        <dbReference type="Pfam" id="PF01258"/>
    </source>
</evidence>
<proteinExistence type="inferred from homology"/>
<dbReference type="EMBL" id="DRBS01000139">
    <property type="protein sequence ID" value="HDD43932.1"/>
    <property type="molecule type" value="Genomic_DNA"/>
</dbReference>
<comment type="function">
    <text evidence="5">Transcription factor that acts by binding directly to the RNA polymerase (RNAP). Required for negative regulation of rRNA expression and positive regulation of several amino acid biosynthesis promoters.</text>
</comment>
<evidence type="ECO:0000256" key="3">
    <source>
        <dbReference type="ARBA" id="ARBA00022771"/>
    </source>
</evidence>
<evidence type="ECO:0000256" key="1">
    <source>
        <dbReference type="ARBA" id="ARBA00022490"/>
    </source>
</evidence>
<protein>
    <recommendedName>
        <fullName evidence="5">RNA polymerase-binding transcription factor DksA</fullName>
    </recommendedName>
</protein>
<feature type="binding site" evidence="5">
    <location>
        <position position="84"/>
    </location>
    <ligand>
        <name>Zn(2+)</name>
        <dbReference type="ChEBI" id="CHEBI:29105"/>
    </ligand>
</feature>
<feature type="zinc finger region" description="dksA C4-type" evidence="6">
    <location>
        <begin position="84"/>
        <end position="108"/>
    </location>
</feature>
<dbReference type="Pfam" id="PF01258">
    <property type="entry name" value="zf-dskA_traR"/>
    <property type="match status" value="1"/>
</dbReference>
<dbReference type="PROSITE" id="PS01102">
    <property type="entry name" value="ZF_DKSA_1"/>
    <property type="match status" value="1"/>
</dbReference>
<dbReference type="Gene3D" id="1.20.120.910">
    <property type="entry name" value="DksA, coiled-coil domain"/>
    <property type="match status" value="1"/>
</dbReference>
<feature type="binding site" evidence="5">
    <location>
        <position position="87"/>
    </location>
    <ligand>
        <name>Zn(2+)</name>
        <dbReference type="ChEBI" id="CHEBI:29105"/>
    </ligand>
</feature>
<dbReference type="Pfam" id="PF21157">
    <property type="entry name" value="DksA_N"/>
    <property type="match status" value="1"/>
</dbReference>
<feature type="binding site" evidence="5">
    <location>
        <position position="108"/>
    </location>
    <ligand>
        <name>Zn(2+)</name>
        <dbReference type="ChEBI" id="CHEBI:29105"/>
    </ligand>
</feature>
<dbReference type="SUPFAM" id="SSF57716">
    <property type="entry name" value="Glucocorticoid receptor-like (DNA-binding domain)"/>
    <property type="match status" value="1"/>
</dbReference>
<keyword evidence="1 5" id="KW-0963">Cytoplasm</keyword>
<dbReference type="GO" id="GO:0008270">
    <property type="term" value="F:zinc ion binding"/>
    <property type="evidence" value="ECO:0007669"/>
    <property type="project" value="UniProtKB-UniRule"/>
</dbReference>
<dbReference type="GO" id="GO:0005737">
    <property type="term" value="C:cytoplasm"/>
    <property type="evidence" value="ECO:0007669"/>
    <property type="project" value="UniProtKB-SubCell"/>
</dbReference>
<dbReference type="Proteomes" id="UP000886289">
    <property type="component" value="Unassembled WGS sequence"/>
</dbReference>
<dbReference type="HAMAP" id="MF_00926">
    <property type="entry name" value="DksA"/>
    <property type="match status" value="1"/>
</dbReference>
<reference evidence="9" key="1">
    <citation type="journal article" date="2020" name="mSystems">
        <title>Genome- and Community-Level Interaction Insights into Carbon Utilization and Element Cycling Functions of Hydrothermarchaeota in Hydrothermal Sediment.</title>
        <authorList>
            <person name="Zhou Z."/>
            <person name="Liu Y."/>
            <person name="Xu W."/>
            <person name="Pan J."/>
            <person name="Luo Z.H."/>
            <person name="Li M."/>
        </authorList>
    </citation>
    <scope>NUCLEOTIDE SEQUENCE [LARGE SCALE GENOMIC DNA]</scope>
    <source>
        <strain evidence="9">HyVt-233</strain>
    </source>
</reference>
<keyword evidence="3 5" id="KW-0863">Zinc-finger</keyword>
<evidence type="ECO:0000256" key="2">
    <source>
        <dbReference type="ARBA" id="ARBA00022723"/>
    </source>
</evidence>
<dbReference type="InterPro" id="IPR000962">
    <property type="entry name" value="Znf_DskA_TraR"/>
</dbReference>
<comment type="caution">
    <text evidence="9">The sequence shown here is derived from an EMBL/GenBank/DDBJ whole genome shotgun (WGS) entry which is preliminary data.</text>
</comment>
<accession>A0A7C0Y9L0</accession>
<feature type="domain" description="Zinc finger DksA/TraR C4-type" evidence="7">
    <location>
        <begin position="79"/>
        <end position="113"/>
    </location>
</feature>
<dbReference type="PANTHER" id="PTHR33823">
    <property type="entry name" value="RNA POLYMERASE-BINDING TRANSCRIPTION FACTOR DKSA-RELATED"/>
    <property type="match status" value="1"/>
</dbReference>
<dbReference type="InterPro" id="IPR020458">
    <property type="entry name" value="Znf_DskA_TraR_CS"/>
</dbReference>
<dbReference type="InterPro" id="IPR037187">
    <property type="entry name" value="DnaK_N"/>
</dbReference>
<comment type="similarity">
    <text evidence="5">Belongs to the DksA family.</text>
</comment>
<dbReference type="NCBIfam" id="TIGR02420">
    <property type="entry name" value="dksA"/>
    <property type="match status" value="1"/>
</dbReference>
<keyword evidence="4 5" id="KW-0862">Zinc</keyword>
<dbReference type="PROSITE" id="PS51128">
    <property type="entry name" value="ZF_DKSA_2"/>
    <property type="match status" value="1"/>
</dbReference>
<dbReference type="AlphaFoldDB" id="A0A7C0Y9L0"/>
<name>A0A7C0Y9L0_DESA2</name>
<feature type="binding site" evidence="5">
    <location>
        <position position="105"/>
    </location>
    <ligand>
        <name>Zn(2+)</name>
        <dbReference type="ChEBI" id="CHEBI:29105"/>
    </ligand>
</feature>
<dbReference type="GO" id="GO:0010468">
    <property type="term" value="P:regulation of gene expression"/>
    <property type="evidence" value="ECO:0007669"/>
    <property type="project" value="UniProtKB-UniRule"/>
</dbReference>
<dbReference type="PANTHER" id="PTHR33823:SF4">
    <property type="entry name" value="GENERAL STRESS PROTEIN 16O"/>
    <property type="match status" value="1"/>
</dbReference>
<organism evidence="9">
    <name type="scientific">Desulfofervidus auxilii</name>
    <dbReference type="NCBI Taxonomy" id="1621989"/>
    <lineage>
        <taxon>Bacteria</taxon>
        <taxon>Pseudomonadati</taxon>
        <taxon>Thermodesulfobacteriota</taxon>
        <taxon>Candidatus Desulfofervidia</taxon>
        <taxon>Candidatus Desulfofervidales</taxon>
        <taxon>Candidatus Desulfofervidaceae</taxon>
        <taxon>Candidatus Desulfofervidus</taxon>
    </lineage>
</organism>
<evidence type="ECO:0000313" key="9">
    <source>
        <dbReference type="EMBL" id="HDD43932.1"/>
    </source>
</evidence>
<dbReference type="InterPro" id="IPR012784">
    <property type="entry name" value="DksA_RNA_pol-bd"/>
</dbReference>
<dbReference type="SUPFAM" id="SSF109635">
    <property type="entry name" value="DnaK suppressor protein DksA, alpha-hairpin domain"/>
    <property type="match status" value="1"/>
</dbReference>
<feature type="domain" description="DnaK suppressor protein DksA N-terminal" evidence="8">
    <location>
        <begin position="5"/>
        <end position="76"/>
    </location>
</feature>
<evidence type="ECO:0000256" key="4">
    <source>
        <dbReference type="ARBA" id="ARBA00022833"/>
    </source>
</evidence>
<evidence type="ECO:0000259" key="8">
    <source>
        <dbReference type="Pfam" id="PF21157"/>
    </source>
</evidence>
<comment type="subcellular location">
    <subcellularLocation>
        <location evidence="5">Cytoplasm</location>
    </subcellularLocation>
</comment>
<gene>
    <name evidence="5 9" type="primary">dksA</name>
    <name evidence="9" type="ORF">ENG63_03610</name>
</gene>